<sequence>MEKTEEFENLNGPHADIEQCSSSQLHCRITLKTVKHIVVSGPPPWGSQLSYL</sequence>
<name>A0AC59Y8U3_RANTA</name>
<accession>A0AC59Y8U3</accession>
<gene>
    <name evidence="1" type="ORF">MRATA1EN22A_LOCUS2920</name>
</gene>
<evidence type="ECO:0000313" key="2">
    <source>
        <dbReference type="Proteomes" id="UP001162501"/>
    </source>
</evidence>
<evidence type="ECO:0000313" key="1">
    <source>
        <dbReference type="EMBL" id="CAM9467760.1"/>
    </source>
</evidence>
<proteinExistence type="predicted"/>
<reference evidence="1" key="1">
    <citation type="submission" date="2023-05" db="EMBL/GenBank/DDBJ databases">
        <authorList>
            <consortium name="ELIXIR-Norway"/>
        </authorList>
    </citation>
    <scope>NUCLEOTIDE SEQUENCE</scope>
</reference>
<dbReference type="EMBL" id="OX596095">
    <property type="protein sequence ID" value="CAM9467760.1"/>
    <property type="molecule type" value="Genomic_DNA"/>
</dbReference>
<organism evidence="1 2">
    <name type="scientific">Rangifer tarandus platyrhynchus</name>
    <name type="common">Svalbard reindeer</name>
    <dbReference type="NCBI Taxonomy" id="3082113"/>
    <lineage>
        <taxon>Eukaryota</taxon>
        <taxon>Metazoa</taxon>
        <taxon>Chordata</taxon>
        <taxon>Craniata</taxon>
        <taxon>Vertebrata</taxon>
        <taxon>Euteleostomi</taxon>
        <taxon>Mammalia</taxon>
        <taxon>Eutheria</taxon>
        <taxon>Laurasiatheria</taxon>
        <taxon>Artiodactyla</taxon>
        <taxon>Ruminantia</taxon>
        <taxon>Pecora</taxon>
        <taxon>Cervidae</taxon>
        <taxon>Odocoileinae</taxon>
        <taxon>Rangifer</taxon>
    </lineage>
</organism>
<reference evidence="1" key="2">
    <citation type="submission" date="2025-03" db="EMBL/GenBank/DDBJ databases">
        <authorList>
            <consortium name="ELIXIR-Norway"/>
            <consortium name="Elixir Norway"/>
        </authorList>
    </citation>
    <scope>NUCLEOTIDE SEQUENCE</scope>
</reference>
<dbReference type="Proteomes" id="UP001162501">
    <property type="component" value="Chromosome 11"/>
</dbReference>
<feature type="non-terminal residue" evidence="1">
    <location>
        <position position="52"/>
    </location>
</feature>
<protein>
    <submittedName>
        <fullName evidence="1">Uncharacterized protein</fullName>
    </submittedName>
</protein>